<keyword evidence="3" id="KW-1185">Reference proteome</keyword>
<evidence type="ECO:0000313" key="2">
    <source>
        <dbReference type="EMBL" id="CAH1242468.1"/>
    </source>
</evidence>
<dbReference type="EMBL" id="OV696697">
    <property type="protein sequence ID" value="CAH1242468.1"/>
    <property type="molecule type" value="Genomic_DNA"/>
</dbReference>
<feature type="compositionally biased region" description="Basic and acidic residues" evidence="1">
    <location>
        <begin position="145"/>
        <end position="156"/>
    </location>
</feature>
<accession>A0A8J9YVG8</accession>
<proteinExistence type="predicted"/>
<evidence type="ECO:0000313" key="3">
    <source>
        <dbReference type="Proteomes" id="UP000838412"/>
    </source>
</evidence>
<reference evidence="2" key="1">
    <citation type="submission" date="2022-01" db="EMBL/GenBank/DDBJ databases">
        <authorList>
            <person name="Braso-Vives M."/>
        </authorList>
    </citation>
    <scope>NUCLEOTIDE SEQUENCE</scope>
</reference>
<name>A0A8J9YVG8_BRALA</name>
<gene>
    <name evidence="2" type="primary">Hypp6740</name>
    <name evidence="2" type="ORF">BLAG_LOCUS5759</name>
</gene>
<evidence type="ECO:0000256" key="1">
    <source>
        <dbReference type="SAM" id="MobiDB-lite"/>
    </source>
</evidence>
<protein>
    <submittedName>
        <fullName evidence="2">Hypp6740 protein</fullName>
    </submittedName>
</protein>
<dbReference type="AlphaFoldDB" id="A0A8J9YVG8"/>
<sequence length="191" mass="21517">MPDVMWHVYASEARRRRYPGARPAYQDTESAMALHVLAKFNRLEQEPDESYRWTLVTDLGPFNVFRKDAVWHIPHEFSAEMEQPSKQILHKIQEDFIPAEVDEDGCTTKLVHPILPGGDWLSEERAENIQAAFKNLDTPEERLDGMVPKHEGKKTGEAAAATKGRRIAQGAARKYESGSPSGTDTDSSVNL</sequence>
<feature type="compositionally biased region" description="Low complexity" evidence="1">
    <location>
        <begin position="177"/>
        <end position="191"/>
    </location>
</feature>
<organism evidence="2 3">
    <name type="scientific">Branchiostoma lanceolatum</name>
    <name type="common">Common lancelet</name>
    <name type="synonym">Amphioxus lanceolatum</name>
    <dbReference type="NCBI Taxonomy" id="7740"/>
    <lineage>
        <taxon>Eukaryota</taxon>
        <taxon>Metazoa</taxon>
        <taxon>Chordata</taxon>
        <taxon>Cephalochordata</taxon>
        <taxon>Leptocardii</taxon>
        <taxon>Amphioxiformes</taxon>
        <taxon>Branchiostomatidae</taxon>
        <taxon>Branchiostoma</taxon>
    </lineage>
</organism>
<feature type="region of interest" description="Disordered" evidence="1">
    <location>
        <begin position="145"/>
        <end position="191"/>
    </location>
</feature>
<dbReference type="Proteomes" id="UP000838412">
    <property type="component" value="Chromosome 12"/>
</dbReference>